<evidence type="ECO:0000256" key="8">
    <source>
        <dbReference type="ARBA" id="ARBA00023136"/>
    </source>
</evidence>
<dbReference type="NCBIfam" id="TIGR00966">
    <property type="entry name" value="transloc_SecF"/>
    <property type="match status" value="1"/>
</dbReference>
<keyword evidence="6 12" id="KW-1133">Transmembrane helix</keyword>
<dbReference type="GO" id="GO:0005886">
    <property type="term" value="C:plasma membrane"/>
    <property type="evidence" value="ECO:0007669"/>
    <property type="project" value="UniProtKB-SubCell"/>
</dbReference>
<feature type="transmembrane region" description="Helical" evidence="12">
    <location>
        <begin position="236"/>
        <end position="254"/>
    </location>
</feature>
<keyword evidence="15" id="KW-1185">Reference proteome</keyword>
<protein>
    <recommendedName>
        <fullName evidence="12">Protein-export membrane protein SecF</fullName>
    </recommendedName>
</protein>
<dbReference type="InterPro" id="IPR022813">
    <property type="entry name" value="SecD/SecF_arch_bac"/>
</dbReference>
<evidence type="ECO:0000256" key="12">
    <source>
        <dbReference type="HAMAP-Rule" id="MF_01464"/>
    </source>
</evidence>
<evidence type="ECO:0000256" key="11">
    <source>
        <dbReference type="ARBA" id="ARBA00061053"/>
    </source>
</evidence>
<dbReference type="InterPro" id="IPR022645">
    <property type="entry name" value="SecD/SecF_bac"/>
</dbReference>
<gene>
    <name evidence="12" type="primary">secF</name>
    <name evidence="14" type="ORF">SAMN05421852_1094</name>
</gene>
<proteinExistence type="inferred from homology"/>
<evidence type="ECO:0000313" key="15">
    <source>
        <dbReference type="Proteomes" id="UP000199545"/>
    </source>
</evidence>
<keyword evidence="2 12" id="KW-0813">Transport</keyword>
<dbReference type="GO" id="GO:0065002">
    <property type="term" value="P:intracellular protein transmembrane transport"/>
    <property type="evidence" value="ECO:0007669"/>
    <property type="project" value="UniProtKB-UniRule"/>
</dbReference>
<dbReference type="SUPFAM" id="SSF82866">
    <property type="entry name" value="Multidrug efflux transporter AcrB transmembrane domain"/>
    <property type="match status" value="1"/>
</dbReference>
<accession>A0A1I3R685</accession>
<dbReference type="GO" id="GO:0015450">
    <property type="term" value="F:protein-transporting ATPase activity"/>
    <property type="evidence" value="ECO:0007669"/>
    <property type="project" value="InterPro"/>
</dbReference>
<dbReference type="InterPro" id="IPR055344">
    <property type="entry name" value="SecD_SecF_C_bact"/>
</dbReference>
<dbReference type="STRING" id="46223.SAMN05421852_1094"/>
<keyword evidence="7 12" id="KW-0811">Translocation</keyword>
<dbReference type="GO" id="GO:0043952">
    <property type="term" value="P:protein transport by the Sec complex"/>
    <property type="evidence" value="ECO:0007669"/>
    <property type="project" value="UniProtKB-UniRule"/>
</dbReference>
<reference evidence="14 15" key="1">
    <citation type="submission" date="2016-10" db="EMBL/GenBank/DDBJ databases">
        <authorList>
            <person name="de Groot N.N."/>
        </authorList>
    </citation>
    <scope>NUCLEOTIDE SEQUENCE [LARGE SCALE GENOMIC DNA]</scope>
    <source>
        <strain evidence="14 15">DSM 44778</strain>
    </source>
</reference>
<dbReference type="InterPro" id="IPR005665">
    <property type="entry name" value="SecF_bac"/>
</dbReference>
<dbReference type="RefSeq" id="WP_245739811.1">
    <property type="nucleotide sequence ID" value="NZ_FORR01000009.1"/>
</dbReference>
<feature type="domain" description="Protein export membrane protein SecD/SecF C-terminal" evidence="13">
    <location>
        <begin position="101"/>
        <end position="287"/>
    </location>
</feature>
<dbReference type="HAMAP" id="MF_01464_B">
    <property type="entry name" value="SecF_B"/>
    <property type="match status" value="1"/>
</dbReference>
<dbReference type="Proteomes" id="UP000199545">
    <property type="component" value="Unassembled WGS sequence"/>
</dbReference>
<dbReference type="NCBIfam" id="TIGR00916">
    <property type="entry name" value="2A0604s01"/>
    <property type="match status" value="1"/>
</dbReference>
<feature type="transmembrane region" description="Helical" evidence="12">
    <location>
        <begin position="154"/>
        <end position="175"/>
    </location>
</feature>
<organism evidence="14 15">
    <name type="scientific">Thermoflavimicrobium dichotomicum</name>
    <dbReference type="NCBI Taxonomy" id="46223"/>
    <lineage>
        <taxon>Bacteria</taxon>
        <taxon>Bacillati</taxon>
        <taxon>Bacillota</taxon>
        <taxon>Bacilli</taxon>
        <taxon>Bacillales</taxon>
        <taxon>Thermoactinomycetaceae</taxon>
        <taxon>Thermoflavimicrobium</taxon>
    </lineage>
</organism>
<comment type="similarity">
    <text evidence="11">In the N-terminal section; belongs to the SecD/SecF family. SecD subfamily.</text>
</comment>
<dbReference type="Gene3D" id="1.20.1640.10">
    <property type="entry name" value="Multidrug efflux transporter AcrB transmembrane domain"/>
    <property type="match status" value="1"/>
</dbReference>
<keyword evidence="8 12" id="KW-0472">Membrane</keyword>
<dbReference type="EMBL" id="FORR01000009">
    <property type="protein sequence ID" value="SFJ40867.1"/>
    <property type="molecule type" value="Genomic_DNA"/>
</dbReference>
<comment type="similarity">
    <text evidence="10">In the C-terminal section; belongs to the SecD/SecF family. SecF subfamily.</text>
</comment>
<sequence length="305" mass="34240">MTYRIDFVNRRKMFFLISAITILIGVISLFVQGLNLGIDFVSGTRLDFQFAKTIDLEKAKKELSDLGYENPNARLGGNNNNILIVRVDKKLEKADVDRIAERLKQTFQMTPHVQEQTVDPIIGKEIAKNAFYAVLIASLGIIVYVALRFEYRFAVSAIIALFYDALFTISLFSIFQLEVDLTFIAAILTIVGYSVNDTIVIFDRIRENLDAMKPKKWEELVEVVNTSIGQTLVRSINTVITVVFGALALCILGGESIRNFSLALLFGLVSGAYSSIFIASQIWIGWKWKSMQGENDRARETAVAE</sequence>
<dbReference type="PRINTS" id="PR01755">
    <property type="entry name" value="SECFTRNLCASE"/>
</dbReference>
<evidence type="ECO:0000259" key="13">
    <source>
        <dbReference type="Pfam" id="PF02355"/>
    </source>
</evidence>
<keyword evidence="4 12" id="KW-0812">Transmembrane</keyword>
<dbReference type="Pfam" id="PF02355">
    <property type="entry name" value="SecD_SecF_C"/>
    <property type="match status" value="1"/>
</dbReference>
<evidence type="ECO:0000256" key="7">
    <source>
        <dbReference type="ARBA" id="ARBA00023010"/>
    </source>
</evidence>
<comment type="function">
    <text evidence="9 12">Part of the Sec protein translocase complex. Interacts with the SecYEG preprotein conducting channel. SecDF uses the proton motive force (PMF) to complete protein translocation after the ATP-dependent function of SecA.</text>
</comment>
<evidence type="ECO:0000313" key="14">
    <source>
        <dbReference type="EMBL" id="SFJ40867.1"/>
    </source>
</evidence>
<feature type="transmembrane region" description="Helical" evidence="12">
    <location>
        <begin position="181"/>
        <end position="202"/>
    </location>
</feature>
<dbReference type="FunFam" id="1.20.1640.10:FF:000024">
    <property type="entry name" value="Multifunctional fusion protein"/>
    <property type="match status" value="1"/>
</dbReference>
<feature type="transmembrane region" description="Helical" evidence="12">
    <location>
        <begin position="130"/>
        <end position="147"/>
    </location>
</feature>
<comment type="subunit">
    <text evidence="12">Forms a complex with SecD. Part of the essential Sec protein translocation apparatus which comprises SecA, SecYEG and auxiliary proteins SecDF. Other proteins may also be involved.</text>
</comment>
<dbReference type="InterPro" id="IPR048634">
    <property type="entry name" value="SecD_SecF_C"/>
</dbReference>
<evidence type="ECO:0000256" key="10">
    <source>
        <dbReference type="ARBA" id="ARBA00060856"/>
    </source>
</evidence>
<comment type="similarity">
    <text evidence="12">Belongs to the SecD/SecF family. SecF subfamily.</text>
</comment>
<dbReference type="InterPro" id="IPR022646">
    <property type="entry name" value="SecD/SecF_CS"/>
</dbReference>
<evidence type="ECO:0000256" key="3">
    <source>
        <dbReference type="ARBA" id="ARBA00022475"/>
    </source>
</evidence>
<evidence type="ECO:0000256" key="9">
    <source>
        <dbReference type="ARBA" id="ARBA00059018"/>
    </source>
</evidence>
<name>A0A1I3R685_9BACL</name>
<feature type="transmembrane region" description="Helical" evidence="12">
    <location>
        <begin position="260"/>
        <end position="284"/>
    </location>
</feature>
<dbReference type="PANTHER" id="PTHR30081">
    <property type="entry name" value="PROTEIN-EXPORT MEMBRANE PROTEIN SEC"/>
    <property type="match status" value="1"/>
</dbReference>
<dbReference type="PANTHER" id="PTHR30081:SF8">
    <property type="entry name" value="PROTEIN TRANSLOCASE SUBUNIT SECF"/>
    <property type="match status" value="1"/>
</dbReference>
<evidence type="ECO:0000256" key="4">
    <source>
        <dbReference type="ARBA" id="ARBA00022692"/>
    </source>
</evidence>
<evidence type="ECO:0000256" key="6">
    <source>
        <dbReference type="ARBA" id="ARBA00022989"/>
    </source>
</evidence>
<comment type="subcellular location">
    <subcellularLocation>
        <location evidence="1 12">Cell membrane</location>
        <topology evidence="1 12">Multi-pass membrane protein</topology>
    </subcellularLocation>
</comment>
<dbReference type="GO" id="GO:0006605">
    <property type="term" value="P:protein targeting"/>
    <property type="evidence" value="ECO:0007669"/>
    <property type="project" value="UniProtKB-UniRule"/>
</dbReference>
<evidence type="ECO:0000256" key="5">
    <source>
        <dbReference type="ARBA" id="ARBA00022927"/>
    </source>
</evidence>
<evidence type="ECO:0000256" key="1">
    <source>
        <dbReference type="ARBA" id="ARBA00004651"/>
    </source>
</evidence>
<keyword evidence="5 12" id="KW-0653">Protein transport</keyword>
<dbReference type="AlphaFoldDB" id="A0A1I3R685"/>
<dbReference type="Pfam" id="PF07549">
    <property type="entry name" value="Sec_GG"/>
    <property type="match status" value="1"/>
</dbReference>
<evidence type="ECO:0000256" key="2">
    <source>
        <dbReference type="ARBA" id="ARBA00022448"/>
    </source>
</evidence>
<feature type="transmembrane region" description="Helical" evidence="12">
    <location>
        <begin position="12"/>
        <end position="31"/>
    </location>
</feature>
<keyword evidence="3 12" id="KW-1003">Cell membrane</keyword>